<name>A0A5D2BUN3_GOSDA</name>
<organism evidence="2 3">
    <name type="scientific">Gossypium darwinii</name>
    <name type="common">Darwin's cotton</name>
    <name type="synonym">Gossypium barbadense var. darwinii</name>
    <dbReference type="NCBI Taxonomy" id="34276"/>
    <lineage>
        <taxon>Eukaryota</taxon>
        <taxon>Viridiplantae</taxon>
        <taxon>Streptophyta</taxon>
        <taxon>Embryophyta</taxon>
        <taxon>Tracheophyta</taxon>
        <taxon>Spermatophyta</taxon>
        <taxon>Magnoliopsida</taxon>
        <taxon>eudicotyledons</taxon>
        <taxon>Gunneridae</taxon>
        <taxon>Pentapetalae</taxon>
        <taxon>rosids</taxon>
        <taxon>malvids</taxon>
        <taxon>Malvales</taxon>
        <taxon>Malvaceae</taxon>
        <taxon>Malvoideae</taxon>
        <taxon>Gossypium</taxon>
    </lineage>
</organism>
<keyword evidence="1" id="KW-1133">Transmembrane helix</keyword>
<sequence length="66" mass="7742">MFEFSNYVLPNLKIRPLNQSDSNPSTWFSFGVFCCCCCSFCIFCVVIGVNFLVVKGVVRMCLWWRW</sequence>
<accession>A0A5D2BUN3</accession>
<dbReference type="Proteomes" id="UP000323506">
    <property type="component" value="Chromosome D07"/>
</dbReference>
<reference evidence="2 3" key="1">
    <citation type="submission" date="2019-06" db="EMBL/GenBank/DDBJ databases">
        <title>WGS assembly of Gossypium darwinii.</title>
        <authorList>
            <person name="Chen Z.J."/>
            <person name="Sreedasyam A."/>
            <person name="Ando A."/>
            <person name="Song Q."/>
            <person name="De L."/>
            <person name="Hulse-Kemp A."/>
            <person name="Ding M."/>
            <person name="Ye W."/>
            <person name="Kirkbride R."/>
            <person name="Jenkins J."/>
            <person name="Plott C."/>
            <person name="Lovell J."/>
            <person name="Lin Y.-M."/>
            <person name="Vaughn R."/>
            <person name="Liu B."/>
            <person name="Li W."/>
            <person name="Simpson S."/>
            <person name="Scheffler B."/>
            <person name="Saski C."/>
            <person name="Grover C."/>
            <person name="Hu G."/>
            <person name="Conover J."/>
            <person name="Carlson J."/>
            <person name="Shu S."/>
            <person name="Boston L."/>
            <person name="Williams M."/>
            <person name="Peterson D."/>
            <person name="Mcgee K."/>
            <person name="Jones D."/>
            <person name="Wendel J."/>
            <person name="Stelly D."/>
            <person name="Grimwood J."/>
            <person name="Schmutz J."/>
        </authorList>
    </citation>
    <scope>NUCLEOTIDE SEQUENCE [LARGE SCALE GENOMIC DNA]</scope>
    <source>
        <strain evidence="2">1808015.09</strain>
    </source>
</reference>
<gene>
    <name evidence="2" type="ORF">ES288_D07G110300v1</name>
</gene>
<evidence type="ECO:0000256" key="1">
    <source>
        <dbReference type="SAM" id="Phobius"/>
    </source>
</evidence>
<keyword evidence="3" id="KW-1185">Reference proteome</keyword>
<evidence type="ECO:0000313" key="3">
    <source>
        <dbReference type="Proteomes" id="UP000323506"/>
    </source>
</evidence>
<dbReference type="AlphaFoldDB" id="A0A5D2BUN3"/>
<dbReference type="EMBL" id="CM017707">
    <property type="protein sequence ID" value="TYG60967.1"/>
    <property type="molecule type" value="Genomic_DNA"/>
</dbReference>
<feature type="transmembrane region" description="Helical" evidence="1">
    <location>
        <begin position="27"/>
        <end position="53"/>
    </location>
</feature>
<evidence type="ECO:0000313" key="2">
    <source>
        <dbReference type="EMBL" id="TYG60967.1"/>
    </source>
</evidence>
<proteinExistence type="predicted"/>
<keyword evidence="1" id="KW-0472">Membrane</keyword>
<protein>
    <submittedName>
        <fullName evidence="2">Uncharacterized protein</fullName>
    </submittedName>
</protein>
<keyword evidence="1" id="KW-0812">Transmembrane</keyword>